<keyword evidence="8" id="KW-1133">Transmembrane helix</keyword>
<dbReference type="PANTHER" id="PTHR43570">
    <property type="entry name" value="ALDEHYDE DEHYDROGENASE"/>
    <property type="match status" value="1"/>
</dbReference>
<dbReference type="InterPro" id="IPR016161">
    <property type="entry name" value="Ald_DH/histidinol_DH"/>
</dbReference>
<dbReference type="PROSITE" id="PS00687">
    <property type="entry name" value="ALDEHYDE_DEHYDR_GLU"/>
    <property type="match status" value="1"/>
</dbReference>
<evidence type="ECO:0000313" key="11">
    <source>
        <dbReference type="Proteomes" id="UP001458880"/>
    </source>
</evidence>
<gene>
    <name evidence="10" type="ORF">QE152_g36117</name>
</gene>
<comment type="similarity">
    <text evidence="1 4 7">Belongs to the aldehyde dehydrogenase family.</text>
</comment>
<feature type="active site" evidence="5 6">
    <location>
        <position position="247"/>
    </location>
</feature>
<dbReference type="Gene3D" id="3.40.309.10">
    <property type="entry name" value="Aldehyde Dehydrogenase, Chain A, domain 2"/>
    <property type="match status" value="1"/>
</dbReference>
<feature type="domain" description="Aldehyde dehydrogenase" evidence="9">
    <location>
        <begin position="29"/>
        <end position="465"/>
    </location>
</feature>
<protein>
    <recommendedName>
        <fullName evidence="4">Aldehyde dehydrogenase</fullName>
    </recommendedName>
</protein>
<dbReference type="Pfam" id="PF00171">
    <property type="entry name" value="Aldedh"/>
    <property type="match status" value="1"/>
</dbReference>
<keyword evidence="8" id="KW-0472">Membrane</keyword>
<keyword evidence="2 4" id="KW-0560">Oxidoreductase</keyword>
<evidence type="ECO:0000256" key="8">
    <source>
        <dbReference type="SAM" id="Phobius"/>
    </source>
</evidence>
<evidence type="ECO:0000256" key="7">
    <source>
        <dbReference type="RuleBase" id="RU003345"/>
    </source>
</evidence>
<dbReference type="PANTHER" id="PTHR43570:SF16">
    <property type="entry name" value="ALDEHYDE DEHYDROGENASE TYPE III, ISOFORM Q"/>
    <property type="match status" value="1"/>
</dbReference>
<dbReference type="FunFam" id="3.40.605.10:FF:000004">
    <property type="entry name" value="Aldehyde dehydrogenase"/>
    <property type="match status" value="1"/>
</dbReference>
<evidence type="ECO:0000256" key="1">
    <source>
        <dbReference type="ARBA" id="ARBA00009986"/>
    </source>
</evidence>
<dbReference type="InterPro" id="IPR016163">
    <property type="entry name" value="Ald_DH_C"/>
</dbReference>
<organism evidence="10 11">
    <name type="scientific">Popillia japonica</name>
    <name type="common">Japanese beetle</name>
    <dbReference type="NCBI Taxonomy" id="7064"/>
    <lineage>
        <taxon>Eukaryota</taxon>
        <taxon>Metazoa</taxon>
        <taxon>Ecdysozoa</taxon>
        <taxon>Arthropoda</taxon>
        <taxon>Hexapoda</taxon>
        <taxon>Insecta</taxon>
        <taxon>Pterygota</taxon>
        <taxon>Neoptera</taxon>
        <taxon>Endopterygota</taxon>
        <taxon>Coleoptera</taxon>
        <taxon>Polyphaga</taxon>
        <taxon>Scarabaeiformia</taxon>
        <taxon>Scarabaeidae</taxon>
        <taxon>Rutelinae</taxon>
        <taxon>Popillia</taxon>
    </lineage>
</organism>
<name>A0AAW1IE82_POPJA</name>
<proteinExistence type="inferred from homology"/>
<keyword evidence="8" id="KW-0812">Transmembrane</keyword>
<dbReference type="Proteomes" id="UP001458880">
    <property type="component" value="Unassembled WGS sequence"/>
</dbReference>
<evidence type="ECO:0000256" key="4">
    <source>
        <dbReference type="PIRNR" id="PIRNR036492"/>
    </source>
</evidence>
<keyword evidence="3" id="KW-0520">NAD</keyword>
<evidence type="ECO:0000313" key="10">
    <source>
        <dbReference type="EMBL" id="KAK9687629.1"/>
    </source>
</evidence>
<accession>A0AAW1IE82</accession>
<dbReference type="InterPro" id="IPR015590">
    <property type="entry name" value="Aldehyde_DH_dom"/>
</dbReference>
<dbReference type="InterPro" id="IPR029510">
    <property type="entry name" value="Ald_DH_CS_GLU"/>
</dbReference>
<evidence type="ECO:0000256" key="2">
    <source>
        <dbReference type="ARBA" id="ARBA00023002"/>
    </source>
</evidence>
<dbReference type="EMBL" id="JASPKY010000631">
    <property type="protein sequence ID" value="KAK9687629.1"/>
    <property type="molecule type" value="Genomic_DNA"/>
</dbReference>
<dbReference type="PIRSF" id="PIRSF036492">
    <property type="entry name" value="ALDH"/>
    <property type="match status" value="1"/>
</dbReference>
<evidence type="ECO:0000256" key="5">
    <source>
        <dbReference type="PIRSR" id="PIRSR036492-1"/>
    </source>
</evidence>
<dbReference type="Gene3D" id="3.40.605.10">
    <property type="entry name" value="Aldehyde Dehydrogenase, Chain A, domain 1"/>
    <property type="match status" value="1"/>
</dbReference>
<dbReference type="GO" id="GO:0004029">
    <property type="term" value="F:aldehyde dehydrogenase (NAD+) activity"/>
    <property type="evidence" value="ECO:0007669"/>
    <property type="project" value="TreeGrafter"/>
</dbReference>
<evidence type="ECO:0000259" key="9">
    <source>
        <dbReference type="Pfam" id="PF00171"/>
    </source>
</evidence>
<dbReference type="FunFam" id="3.40.309.10:FF:000003">
    <property type="entry name" value="Aldehyde dehydrogenase"/>
    <property type="match status" value="1"/>
</dbReference>
<sequence>MSGKVSPKSDKSFGDETNMAVVDIEDPIEIKNGRVHHQKTAKEYVHVARLAFNTGRTRDLKYRKEQLGKLLKMYEETAEDMAAALYKDLRKPKQESYNTEIDLIVNDLKNILANIKSYSSSDYPPKPLANMCDTVEIKKDPYGVVLIIGAWNYPIQLSLLPVAGAIAAGNCIILKPSEIAVETAEYIATTIPKYLDKECYQVFLGGVAETTDLLKERFDYIFFTGSPMVGKIVNEAAAKYLTPVTLELGGKSPAYIDDNTNIELTARRLIWGKMVNAGQTCVAPDYVLCSKNVQDKLLGVVGKIVKELFGDNPRNSKDICRIITDRHFNRLINLLNSATVGYGGDYDPQDRYIGPTILVDVKPNDMIMQEEIFGPLLPIINVASVYEAITFINLNEKPLALYIFSKNKKNINLILESTSSGGVTVNDTLMHVVCESLPFGGVGNSGVGSYHGKQSFDTFTHRKSVLRKNFNPIMEKMQSVKYPPYSDRKLKCVQLVNSKRRGLPCRFLSYLLVFVLGVLVTLLVKHLCYSS</sequence>
<dbReference type="GO" id="GO:0006081">
    <property type="term" value="P:aldehyde metabolic process"/>
    <property type="evidence" value="ECO:0007669"/>
    <property type="project" value="InterPro"/>
</dbReference>
<evidence type="ECO:0000256" key="3">
    <source>
        <dbReference type="ARBA" id="ARBA00023027"/>
    </source>
</evidence>
<dbReference type="InterPro" id="IPR016162">
    <property type="entry name" value="Ald_DH_N"/>
</dbReference>
<comment type="caution">
    <text evidence="10">The sequence shown here is derived from an EMBL/GenBank/DDBJ whole genome shotgun (WGS) entry which is preliminary data.</text>
</comment>
<dbReference type="SUPFAM" id="SSF53720">
    <property type="entry name" value="ALDH-like"/>
    <property type="match status" value="1"/>
</dbReference>
<dbReference type="InterPro" id="IPR012394">
    <property type="entry name" value="Aldehyde_DH_NAD(P)"/>
</dbReference>
<feature type="transmembrane region" description="Helical" evidence="8">
    <location>
        <begin position="507"/>
        <end position="528"/>
    </location>
</feature>
<reference evidence="10 11" key="1">
    <citation type="journal article" date="2024" name="BMC Genomics">
        <title>De novo assembly and annotation of Popillia japonica's genome with initial clues to its potential as an invasive pest.</title>
        <authorList>
            <person name="Cucini C."/>
            <person name="Boschi S."/>
            <person name="Funari R."/>
            <person name="Cardaioli E."/>
            <person name="Iannotti N."/>
            <person name="Marturano G."/>
            <person name="Paoli F."/>
            <person name="Bruttini M."/>
            <person name="Carapelli A."/>
            <person name="Frati F."/>
            <person name="Nardi F."/>
        </authorList>
    </citation>
    <scope>NUCLEOTIDE SEQUENCE [LARGE SCALE GENOMIC DNA]</scope>
    <source>
        <strain evidence="10">DMR45628</strain>
    </source>
</reference>
<feature type="active site" evidence="5">
    <location>
        <position position="281"/>
    </location>
</feature>
<evidence type="ECO:0000256" key="6">
    <source>
        <dbReference type="PROSITE-ProRule" id="PRU10007"/>
    </source>
</evidence>
<dbReference type="AlphaFoldDB" id="A0AAW1IE82"/>
<keyword evidence="11" id="KW-1185">Reference proteome</keyword>
<dbReference type="GO" id="GO:0005737">
    <property type="term" value="C:cytoplasm"/>
    <property type="evidence" value="ECO:0007669"/>
    <property type="project" value="TreeGrafter"/>
</dbReference>